<dbReference type="InterPro" id="IPR017264">
    <property type="entry name" value="Ribosomal_mS37_fun"/>
</dbReference>
<proteinExistence type="predicted"/>
<dbReference type="AlphaFoldDB" id="A0A1Y1XMW2"/>
<reference evidence="1 2" key="1">
    <citation type="submission" date="2016-07" db="EMBL/GenBank/DDBJ databases">
        <title>Pervasive Adenine N6-methylation of Active Genes in Fungi.</title>
        <authorList>
            <consortium name="DOE Joint Genome Institute"/>
            <person name="Mondo S.J."/>
            <person name="Dannebaum R.O."/>
            <person name="Kuo R.C."/>
            <person name="Labutti K."/>
            <person name="Haridas S."/>
            <person name="Kuo A."/>
            <person name="Salamov A."/>
            <person name="Ahrendt S.R."/>
            <person name="Lipzen A."/>
            <person name="Sullivan W."/>
            <person name="Andreopoulos W.B."/>
            <person name="Clum A."/>
            <person name="Lindquist E."/>
            <person name="Daum C."/>
            <person name="Ramamoorthy G.K."/>
            <person name="Gryganskyi A."/>
            <person name="Culley D."/>
            <person name="Magnuson J.K."/>
            <person name="James T.Y."/>
            <person name="O'Malley M.A."/>
            <person name="Stajich J.E."/>
            <person name="Spatafora J.W."/>
            <person name="Visel A."/>
            <person name="Grigoriev I.V."/>
        </authorList>
    </citation>
    <scope>NUCLEOTIDE SEQUENCE [LARGE SCALE GENOMIC DNA]</scope>
    <source>
        <strain evidence="1 2">CBS 931.73</strain>
    </source>
</reference>
<evidence type="ECO:0000313" key="2">
    <source>
        <dbReference type="Proteomes" id="UP000193498"/>
    </source>
</evidence>
<dbReference type="InParanoid" id="A0A1Y1XMW2"/>
<name>A0A1Y1XMW2_9FUNG</name>
<dbReference type="STRING" id="1314790.A0A1Y1XMW2"/>
<comment type="caution">
    <text evidence="1">The sequence shown here is derived from an EMBL/GenBank/DDBJ whole genome shotgun (WGS) entry which is preliminary data.</text>
</comment>
<evidence type="ECO:0000313" key="1">
    <source>
        <dbReference type="EMBL" id="ORX87097.1"/>
    </source>
</evidence>
<accession>A0A1Y1XMW2</accession>
<dbReference type="PANTHER" id="PTHR28066:SF1">
    <property type="entry name" value="SMALL RIBOSOMAL SUBUNIT PROTEIN MS37"/>
    <property type="match status" value="1"/>
</dbReference>
<dbReference type="GO" id="GO:0032543">
    <property type="term" value="P:mitochondrial translation"/>
    <property type="evidence" value="ECO:0007669"/>
    <property type="project" value="InterPro"/>
</dbReference>
<dbReference type="GO" id="GO:0003735">
    <property type="term" value="F:structural constituent of ribosome"/>
    <property type="evidence" value="ECO:0007669"/>
    <property type="project" value="InterPro"/>
</dbReference>
<keyword evidence="2" id="KW-1185">Reference proteome</keyword>
<protein>
    <recommendedName>
        <fullName evidence="3">CHCH domain-containing protein</fullName>
    </recommendedName>
</protein>
<dbReference type="EMBL" id="MCFE01000558">
    <property type="protein sequence ID" value="ORX87097.1"/>
    <property type="molecule type" value="Genomic_DNA"/>
</dbReference>
<gene>
    <name evidence="1" type="ORF">K493DRAFT_319721</name>
</gene>
<dbReference type="PANTHER" id="PTHR28066">
    <property type="entry name" value="37S RIBOSOMAL PROTEIN MRP10, MITOCHONDRIAL"/>
    <property type="match status" value="1"/>
</dbReference>
<organism evidence="1 2">
    <name type="scientific">Basidiobolus meristosporus CBS 931.73</name>
    <dbReference type="NCBI Taxonomy" id="1314790"/>
    <lineage>
        <taxon>Eukaryota</taxon>
        <taxon>Fungi</taxon>
        <taxon>Fungi incertae sedis</taxon>
        <taxon>Zoopagomycota</taxon>
        <taxon>Entomophthoromycotina</taxon>
        <taxon>Basidiobolomycetes</taxon>
        <taxon>Basidiobolales</taxon>
        <taxon>Basidiobolaceae</taxon>
        <taxon>Basidiobolus</taxon>
    </lineage>
</organism>
<dbReference type="FunCoup" id="A0A1Y1XMW2">
    <property type="interactions" value="52"/>
</dbReference>
<sequence length="75" mass="8390">MKLKYLKVKPRKVIAESPCVAEVTMLLNCWSSFTPDNPKCAESAKAVMACMKNSPNKPKKPNTINYHLARLGKLL</sequence>
<evidence type="ECO:0008006" key="3">
    <source>
        <dbReference type="Google" id="ProtNLM"/>
    </source>
</evidence>
<dbReference type="Proteomes" id="UP000193498">
    <property type="component" value="Unassembled WGS sequence"/>
</dbReference>
<dbReference type="OrthoDB" id="2210at2759"/>
<dbReference type="GO" id="GO:0005763">
    <property type="term" value="C:mitochondrial small ribosomal subunit"/>
    <property type="evidence" value="ECO:0007669"/>
    <property type="project" value="TreeGrafter"/>
</dbReference>